<dbReference type="GO" id="GO:0003700">
    <property type="term" value="F:DNA-binding transcription factor activity"/>
    <property type="evidence" value="ECO:0007669"/>
    <property type="project" value="TreeGrafter"/>
</dbReference>
<accession>A0A1G7VJT4</accession>
<reference evidence="4 5" key="1">
    <citation type="submission" date="2016-10" db="EMBL/GenBank/DDBJ databases">
        <authorList>
            <person name="de Groot N.N."/>
        </authorList>
    </citation>
    <scope>NUCLEOTIDE SEQUENCE [LARGE SCALE GENOMIC DNA]</scope>
    <source>
        <strain evidence="4 5">CGMCC 4.1859</strain>
    </source>
</reference>
<protein>
    <submittedName>
        <fullName evidence="4">Transcriptional regulator, TetR family</fullName>
    </submittedName>
</protein>
<dbReference type="SUPFAM" id="SSF46689">
    <property type="entry name" value="Homeodomain-like"/>
    <property type="match status" value="1"/>
</dbReference>
<dbReference type="InterPro" id="IPR001647">
    <property type="entry name" value="HTH_TetR"/>
</dbReference>
<dbReference type="AlphaFoldDB" id="A0A1G7VJT4"/>
<dbReference type="PRINTS" id="PR00455">
    <property type="entry name" value="HTHTETR"/>
</dbReference>
<dbReference type="PANTHER" id="PTHR30055:SF220">
    <property type="entry name" value="TETR-FAMILY REGULATORY PROTEIN"/>
    <property type="match status" value="1"/>
</dbReference>
<evidence type="ECO:0000256" key="2">
    <source>
        <dbReference type="PROSITE-ProRule" id="PRU00335"/>
    </source>
</evidence>
<evidence type="ECO:0000313" key="5">
    <source>
        <dbReference type="Proteomes" id="UP000198614"/>
    </source>
</evidence>
<dbReference type="GO" id="GO:0000976">
    <property type="term" value="F:transcription cis-regulatory region binding"/>
    <property type="evidence" value="ECO:0007669"/>
    <property type="project" value="TreeGrafter"/>
</dbReference>
<gene>
    <name evidence="4" type="ORF">SAMN05216260_12377</name>
</gene>
<proteinExistence type="predicted"/>
<dbReference type="SUPFAM" id="SSF48498">
    <property type="entry name" value="Tetracyclin repressor-like, C-terminal domain"/>
    <property type="match status" value="1"/>
</dbReference>
<sequence>MDDAKTRSRRQILEVAAELLEREGVQALSTRSVAAAAGIRAASLYQLFGDKDRLLAALAIHGFDLYLAQKHTVPSEGDPVEDMRRGWDAHVGFGLRHPAFYLLMYGTDRPDRRPPAAQEAHELLLAFLHRAAAAGRLRVPPGLAAHLVLAAVTGVTLSLIGTPEGERDPEVSSRMREALVAALTTDAAPAPEPALAARALALDATLAETPPTAVPLRPTETGLLRDWLQRLARQDG</sequence>
<dbReference type="OrthoDB" id="3784817at2"/>
<evidence type="ECO:0000259" key="3">
    <source>
        <dbReference type="PROSITE" id="PS50977"/>
    </source>
</evidence>
<feature type="domain" description="HTH tetR-type" evidence="3">
    <location>
        <begin position="6"/>
        <end position="66"/>
    </location>
</feature>
<dbReference type="EMBL" id="FNAX01000023">
    <property type="protein sequence ID" value="SDG59947.1"/>
    <property type="molecule type" value="Genomic_DNA"/>
</dbReference>
<dbReference type="Proteomes" id="UP000198614">
    <property type="component" value="Unassembled WGS sequence"/>
</dbReference>
<dbReference type="InterPro" id="IPR050109">
    <property type="entry name" value="HTH-type_TetR-like_transc_reg"/>
</dbReference>
<dbReference type="Gene3D" id="1.10.357.10">
    <property type="entry name" value="Tetracycline Repressor, domain 2"/>
    <property type="match status" value="1"/>
</dbReference>
<name>A0A1G7VJT4_9ACTN</name>
<feature type="DNA-binding region" description="H-T-H motif" evidence="2">
    <location>
        <begin position="29"/>
        <end position="48"/>
    </location>
</feature>
<organism evidence="4 5">
    <name type="scientific">Streptomyces griseoaurantiacus</name>
    <dbReference type="NCBI Taxonomy" id="68213"/>
    <lineage>
        <taxon>Bacteria</taxon>
        <taxon>Bacillati</taxon>
        <taxon>Actinomycetota</taxon>
        <taxon>Actinomycetes</taxon>
        <taxon>Kitasatosporales</taxon>
        <taxon>Streptomycetaceae</taxon>
        <taxon>Streptomyces</taxon>
        <taxon>Streptomyces aurantiacus group</taxon>
    </lineage>
</organism>
<dbReference type="PROSITE" id="PS50977">
    <property type="entry name" value="HTH_TETR_2"/>
    <property type="match status" value="1"/>
</dbReference>
<evidence type="ECO:0000313" key="4">
    <source>
        <dbReference type="EMBL" id="SDG59947.1"/>
    </source>
</evidence>
<evidence type="ECO:0000256" key="1">
    <source>
        <dbReference type="ARBA" id="ARBA00023125"/>
    </source>
</evidence>
<keyword evidence="1 2" id="KW-0238">DNA-binding</keyword>
<dbReference type="InterPro" id="IPR036271">
    <property type="entry name" value="Tet_transcr_reg_TetR-rel_C_sf"/>
</dbReference>
<dbReference type="Pfam" id="PF00440">
    <property type="entry name" value="TetR_N"/>
    <property type="match status" value="1"/>
</dbReference>
<dbReference type="InterPro" id="IPR009057">
    <property type="entry name" value="Homeodomain-like_sf"/>
</dbReference>
<dbReference type="PANTHER" id="PTHR30055">
    <property type="entry name" value="HTH-TYPE TRANSCRIPTIONAL REGULATOR RUTR"/>
    <property type="match status" value="1"/>
</dbReference>